<dbReference type="OrthoDB" id="9792653at2"/>
<evidence type="ECO:0000256" key="3">
    <source>
        <dbReference type="SAM" id="SignalP"/>
    </source>
</evidence>
<dbReference type="InterPro" id="IPR006597">
    <property type="entry name" value="Sel1-like"/>
</dbReference>
<dbReference type="PANTHER" id="PTHR13891:SF1">
    <property type="entry name" value="CYTOCHROME C OXIDASE ASSEMBLY FACTOR 7"/>
    <property type="match status" value="1"/>
</dbReference>
<evidence type="ECO:0000256" key="1">
    <source>
        <dbReference type="ARBA" id="ARBA00008486"/>
    </source>
</evidence>
<evidence type="ECO:0000256" key="2">
    <source>
        <dbReference type="ARBA" id="ARBA00022737"/>
    </source>
</evidence>
<accession>A0A662ZDC5</accession>
<keyword evidence="3" id="KW-0732">Signal</keyword>
<dbReference type="InterPro" id="IPR040239">
    <property type="entry name" value="HcpB-like"/>
</dbReference>
<dbReference type="Proteomes" id="UP000243374">
    <property type="component" value="Unassembled WGS sequence"/>
</dbReference>
<organism evidence="4 5">
    <name type="scientific">Succinivibrio dextrinosolvens</name>
    <dbReference type="NCBI Taxonomy" id="83771"/>
    <lineage>
        <taxon>Bacteria</taxon>
        <taxon>Pseudomonadati</taxon>
        <taxon>Pseudomonadota</taxon>
        <taxon>Gammaproteobacteria</taxon>
        <taxon>Aeromonadales</taxon>
        <taxon>Succinivibrionaceae</taxon>
        <taxon>Succinivibrio</taxon>
    </lineage>
</organism>
<comment type="similarity">
    <text evidence="1">Belongs to the hcp beta-lactamase family.</text>
</comment>
<dbReference type="SMART" id="SM00671">
    <property type="entry name" value="SEL1"/>
    <property type="match status" value="6"/>
</dbReference>
<proteinExistence type="inferred from homology"/>
<keyword evidence="5" id="KW-1185">Reference proteome</keyword>
<dbReference type="RefSeq" id="WP_074841407.1">
    <property type="nucleotide sequence ID" value="NZ_CP047056.1"/>
</dbReference>
<feature type="chain" id="PRO_5039922535" evidence="3">
    <location>
        <begin position="23"/>
        <end position="362"/>
    </location>
</feature>
<gene>
    <name evidence="4" type="ORF">SAMN04487865_10572</name>
</gene>
<dbReference type="PANTHER" id="PTHR13891">
    <property type="entry name" value="CYTOCHROME C OXIDASE ASSEMBLY FACTOR 7"/>
    <property type="match status" value="1"/>
</dbReference>
<name>A0A662ZDC5_9GAMM</name>
<dbReference type="EMBL" id="FOSF01000057">
    <property type="protein sequence ID" value="SFK33799.1"/>
    <property type="molecule type" value="Genomic_DNA"/>
</dbReference>
<dbReference type="AlphaFoldDB" id="A0A662ZDC5"/>
<sequence length="362" mass="39697">MKKILSFLVGSVVFSYTGAVSANTQKELDSACEQGSSENCILAADAYVKGSNGVLNYTKAIEFYNKACVADPNSNACKEIIFTDSAVTVSLRNISDVSANAQSKLLKSPNEEEELKNVFDTLKKECDLNNDNRACAIYGDMLVSGIGCDRNLELGLSVLNQSAAKADLYALSSLGYRYYNGIDVEPNEFKAFRLLNVSCDNDDFGACRMVSSIYRKGLGVGVKKDDLIKIYQQKCDEQKAVSCHKLANIKNASEDEHETKQALELLKMGCDLGGVRSCVELGDMYSNGTIKQRDNEYAFSCYKTACDKNDPIGCLNLGYAYRMGSGIEQDIKLAYKLFHKSCKRGSSQACAVLAQMPRLEDN</sequence>
<dbReference type="Pfam" id="PF08238">
    <property type="entry name" value="Sel1"/>
    <property type="match status" value="6"/>
</dbReference>
<dbReference type="SUPFAM" id="SSF81901">
    <property type="entry name" value="HCP-like"/>
    <property type="match status" value="3"/>
</dbReference>
<reference evidence="4 5" key="1">
    <citation type="submission" date="2016-10" db="EMBL/GenBank/DDBJ databases">
        <authorList>
            <person name="Varghese N."/>
            <person name="Submissions S."/>
        </authorList>
    </citation>
    <scope>NUCLEOTIDE SEQUENCE [LARGE SCALE GENOMIC DNA]</scope>
    <source>
        <strain evidence="4 5">22B</strain>
    </source>
</reference>
<feature type="signal peptide" evidence="3">
    <location>
        <begin position="1"/>
        <end position="22"/>
    </location>
</feature>
<protein>
    <submittedName>
        <fullName evidence="4">TPR repeat</fullName>
    </submittedName>
</protein>
<evidence type="ECO:0000313" key="5">
    <source>
        <dbReference type="Proteomes" id="UP000243374"/>
    </source>
</evidence>
<evidence type="ECO:0000313" key="4">
    <source>
        <dbReference type="EMBL" id="SFK33799.1"/>
    </source>
</evidence>
<keyword evidence="2" id="KW-0677">Repeat</keyword>
<dbReference type="InterPro" id="IPR011990">
    <property type="entry name" value="TPR-like_helical_dom_sf"/>
</dbReference>
<dbReference type="Gene3D" id="1.25.40.10">
    <property type="entry name" value="Tetratricopeptide repeat domain"/>
    <property type="match status" value="2"/>
</dbReference>